<sequence length="338" mass="36470">MADLDVVIFTFTDTEAAAVKSLLELYVDPNRTDPTLWRAALGKELIMGTLTDGRTVQIEHKPLRAQGNVTAATELTRAVYDDAVDHQPSADYYIFYGCCGALDGKLTGEIFRVSSVSYMSLGSVKDPRGQVVENKPEHVTDSSGQGGDQLMVKERPPVVIGAVAQTPVDAVTETVTLKNKWIVRTHPGEQAPLGSIELPTGSESAPGRLKLLNIPDAYVLATDKVIEIPPAMNAPTPRRTPLEGPIFDAGEWTYGETLAHCRENVKGYVLIDMETFGIASAMRALGLGDGVLVLRVVTDALTNKVNQADQDQLGLLKSRLPALDDILTTIMGITDDAR</sequence>
<dbReference type="GO" id="GO:0009116">
    <property type="term" value="P:nucleoside metabolic process"/>
    <property type="evidence" value="ECO:0007669"/>
    <property type="project" value="InterPro"/>
</dbReference>
<dbReference type="GO" id="GO:0003824">
    <property type="term" value="F:catalytic activity"/>
    <property type="evidence" value="ECO:0007669"/>
    <property type="project" value="InterPro"/>
</dbReference>
<proteinExistence type="predicted"/>
<protein>
    <recommendedName>
        <fullName evidence="3">Nucleoside phosphorylase domain-containing protein</fullName>
    </recommendedName>
</protein>
<dbReference type="AlphaFoldDB" id="A0A1X2FFH5"/>
<dbReference type="SUPFAM" id="SSF53167">
    <property type="entry name" value="Purine and uridine phosphorylases"/>
    <property type="match status" value="1"/>
</dbReference>
<organism evidence="1 2">
    <name type="scientific">Mycolicibacterium wolinskyi</name>
    <dbReference type="NCBI Taxonomy" id="59750"/>
    <lineage>
        <taxon>Bacteria</taxon>
        <taxon>Bacillati</taxon>
        <taxon>Actinomycetota</taxon>
        <taxon>Actinomycetes</taxon>
        <taxon>Mycobacteriales</taxon>
        <taxon>Mycobacteriaceae</taxon>
        <taxon>Mycolicibacterium</taxon>
    </lineage>
</organism>
<dbReference type="Proteomes" id="UP000193964">
    <property type="component" value="Unassembled WGS sequence"/>
</dbReference>
<comment type="caution">
    <text evidence="1">The sequence shown here is derived from an EMBL/GenBank/DDBJ whole genome shotgun (WGS) entry which is preliminary data.</text>
</comment>
<gene>
    <name evidence="1" type="ORF">AWC31_17850</name>
</gene>
<evidence type="ECO:0000313" key="1">
    <source>
        <dbReference type="EMBL" id="ORX17193.1"/>
    </source>
</evidence>
<evidence type="ECO:0008006" key="3">
    <source>
        <dbReference type="Google" id="ProtNLM"/>
    </source>
</evidence>
<accession>A0A1X2FFH5</accession>
<dbReference type="EMBL" id="LQQA01000008">
    <property type="protein sequence ID" value="ORX17193.1"/>
    <property type="molecule type" value="Genomic_DNA"/>
</dbReference>
<reference evidence="1 2" key="1">
    <citation type="submission" date="2016-01" db="EMBL/GenBank/DDBJ databases">
        <title>The new phylogeny of the genus Mycobacterium.</title>
        <authorList>
            <person name="Tarcisio F."/>
            <person name="Conor M."/>
            <person name="Antonella G."/>
            <person name="Elisabetta G."/>
            <person name="Giulia F.S."/>
            <person name="Sara T."/>
            <person name="Anna F."/>
            <person name="Clotilde B."/>
            <person name="Roberto B."/>
            <person name="Veronica D.S."/>
            <person name="Fabio R."/>
            <person name="Monica P."/>
            <person name="Olivier J."/>
            <person name="Enrico T."/>
            <person name="Nicola S."/>
        </authorList>
    </citation>
    <scope>NUCLEOTIDE SEQUENCE [LARGE SCALE GENOMIC DNA]</scope>
    <source>
        <strain evidence="1 2">ATCC 700010</strain>
    </source>
</reference>
<dbReference type="InterPro" id="IPR035994">
    <property type="entry name" value="Nucleoside_phosphorylase_sf"/>
</dbReference>
<dbReference type="RefSeq" id="WP_085143560.1">
    <property type="nucleotide sequence ID" value="NZ_JACKUA010000050.1"/>
</dbReference>
<dbReference type="Gene3D" id="3.40.50.1580">
    <property type="entry name" value="Nucleoside phosphorylase domain"/>
    <property type="match status" value="1"/>
</dbReference>
<dbReference type="OrthoDB" id="4693913at2"/>
<evidence type="ECO:0000313" key="2">
    <source>
        <dbReference type="Proteomes" id="UP000193964"/>
    </source>
</evidence>
<name>A0A1X2FFH5_9MYCO</name>